<dbReference type="OrthoDB" id="6247875at2759"/>
<evidence type="ECO:0008006" key="3">
    <source>
        <dbReference type="Google" id="ProtNLM"/>
    </source>
</evidence>
<dbReference type="AlphaFoldDB" id="A0A397T0Y8"/>
<accession>A0A397T0Y8</accession>
<dbReference type="EMBL" id="QKYT01000245">
    <property type="protein sequence ID" value="RIA88821.1"/>
    <property type="molecule type" value="Genomic_DNA"/>
</dbReference>
<evidence type="ECO:0000313" key="1">
    <source>
        <dbReference type="EMBL" id="RIA88821.1"/>
    </source>
</evidence>
<protein>
    <recommendedName>
        <fullName evidence="3">HMG box domain-containing protein</fullName>
    </recommendedName>
</protein>
<organism evidence="1 2">
    <name type="scientific">Glomus cerebriforme</name>
    <dbReference type="NCBI Taxonomy" id="658196"/>
    <lineage>
        <taxon>Eukaryota</taxon>
        <taxon>Fungi</taxon>
        <taxon>Fungi incertae sedis</taxon>
        <taxon>Mucoromycota</taxon>
        <taxon>Glomeromycotina</taxon>
        <taxon>Glomeromycetes</taxon>
        <taxon>Glomerales</taxon>
        <taxon>Glomeraceae</taxon>
        <taxon>Glomus</taxon>
    </lineage>
</organism>
<name>A0A397T0Y8_9GLOM</name>
<evidence type="ECO:0000313" key="2">
    <source>
        <dbReference type="Proteomes" id="UP000265703"/>
    </source>
</evidence>
<keyword evidence="2" id="KW-1185">Reference proteome</keyword>
<dbReference type="SUPFAM" id="SSF47095">
    <property type="entry name" value="HMG-box"/>
    <property type="match status" value="1"/>
</dbReference>
<proteinExistence type="predicted"/>
<sequence length="236" mass="27383">MNFGISKVAEKICTKYKYSKQHKMTISRQLMAIIWKEIPNETEIYFGDLAKEVDKLHKEKYPEYKLVKNKKQKDKITFKHYNINKKPHVNNKTPSYISSKDEDENQDDVSELFDNIIPGYEPNYTTQEINNAPSIMKTSIPARLSISHETDPILSIPPRSNLSTHQTQTPSLLNSEFGPTLPIFNYNTQTSTCLPTFEEPPALSCTDRLSNMEKYNEIIFTYDNNNFADFDFNSFN</sequence>
<dbReference type="Gene3D" id="1.10.30.10">
    <property type="entry name" value="High mobility group box domain"/>
    <property type="match status" value="1"/>
</dbReference>
<dbReference type="InterPro" id="IPR036910">
    <property type="entry name" value="HMG_box_dom_sf"/>
</dbReference>
<reference evidence="1 2" key="1">
    <citation type="submission" date="2018-06" db="EMBL/GenBank/DDBJ databases">
        <title>Comparative genomics reveals the genomic features of Rhizophagus irregularis, R. cerebriforme, R. diaphanum and Gigaspora rosea, and their symbiotic lifestyle signature.</title>
        <authorList>
            <person name="Morin E."/>
            <person name="San Clemente H."/>
            <person name="Chen E.C.H."/>
            <person name="De La Providencia I."/>
            <person name="Hainaut M."/>
            <person name="Kuo A."/>
            <person name="Kohler A."/>
            <person name="Murat C."/>
            <person name="Tang N."/>
            <person name="Roy S."/>
            <person name="Loubradou J."/>
            <person name="Henrissat B."/>
            <person name="Grigoriev I.V."/>
            <person name="Corradi N."/>
            <person name="Roux C."/>
            <person name="Martin F.M."/>
        </authorList>
    </citation>
    <scope>NUCLEOTIDE SEQUENCE [LARGE SCALE GENOMIC DNA]</scope>
    <source>
        <strain evidence="1 2">DAOM 227022</strain>
    </source>
</reference>
<comment type="caution">
    <text evidence="1">The sequence shown here is derived from an EMBL/GenBank/DDBJ whole genome shotgun (WGS) entry which is preliminary data.</text>
</comment>
<gene>
    <name evidence="1" type="ORF">C1645_773920</name>
</gene>
<dbReference type="Proteomes" id="UP000265703">
    <property type="component" value="Unassembled WGS sequence"/>
</dbReference>